<keyword evidence="2" id="KW-0472">Membrane</keyword>
<feature type="transmembrane region" description="Helical" evidence="2">
    <location>
        <begin position="115"/>
        <end position="137"/>
    </location>
</feature>
<evidence type="ECO:0000256" key="1">
    <source>
        <dbReference type="SAM" id="MobiDB-lite"/>
    </source>
</evidence>
<feature type="region of interest" description="Disordered" evidence="1">
    <location>
        <begin position="84"/>
        <end position="110"/>
    </location>
</feature>
<reference evidence="3 4" key="1">
    <citation type="journal article" date="2016" name="Appl. Microbiol. Biotechnol.">
        <title>Characterization of T-DNA insertion mutants with decreased virulence in the entomopathogenic fungus Beauveria bassiana JEF-007.</title>
        <authorList>
            <person name="Kim S."/>
            <person name="Lee S.J."/>
            <person name="Nai Y.S."/>
            <person name="Yu J.S."/>
            <person name="Lee M.R."/>
            <person name="Yang Y.T."/>
            <person name="Kim J.S."/>
        </authorList>
    </citation>
    <scope>NUCLEOTIDE SEQUENCE [LARGE SCALE GENOMIC DNA]</scope>
    <source>
        <strain evidence="3 4">JEF-007</strain>
    </source>
</reference>
<feature type="compositionally biased region" description="Polar residues" evidence="1">
    <location>
        <begin position="628"/>
        <end position="637"/>
    </location>
</feature>
<accession>A0A2N6NJ70</accession>
<feature type="region of interest" description="Disordered" evidence="1">
    <location>
        <begin position="618"/>
        <end position="662"/>
    </location>
</feature>
<dbReference type="Proteomes" id="UP000235728">
    <property type="component" value="Unassembled WGS sequence"/>
</dbReference>
<gene>
    <name evidence="3" type="ORF">BM221_006997</name>
</gene>
<feature type="region of interest" description="Disordered" evidence="1">
    <location>
        <begin position="211"/>
        <end position="230"/>
    </location>
</feature>
<feature type="compositionally biased region" description="Basic and acidic residues" evidence="1">
    <location>
        <begin position="98"/>
        <end position="107"/>
    </location>
</feature>
<sequence>MEWSILPQGPLNWSDATLTPWQQSASSNPVLWGNCDKYPRLVAVTTVSKCAGNYSEPSLEVLDLPEANGSSSVGCSYDKPELSRTAAGAQDRGSGHRTSSEKAKTNESKMPSSEVNVAIVALIISLIALTATFMQVLQQYYASAAGYSQCNEKVMGGWAKTKTRRFSWEELRYEVQYDAPVIFVSPPLNQRGPIPDAPIHFLDGTRESMEDTWTTPEQDPHKNLSAKDRVHTADNERVSWSVLLYAIQGMEAESREWQKNQYPPPGSPTAKYGLSSTPPSLREHHTLTVALQRKRKSWDTMPPSMTKPYATTAMCHMIEMLAVLGIYWKEFDRRRDRYWAEGNGFLVLGERNDLGIVFSLQVHGKSTFERNRVIPVDYVKELAFGYVPTIYRDTIDHSRLKVPSDMPENLSSLQMGRERELAESLTVIGCNTNAVNYFLEDGHRTSHIFPIAFEMLGMLSQNFHINNSSFTYIPNPTPYSLDKRSFSLRKLLKAFNEHFDADVSTTRNHIIVETIRHHVEEVLEHYWEKDGAQRLLCLRVLHMAIDAADEILTAKSKDSMEPYGETPNASNPAVPQLVYSNDQGETSRQVMRREAVQDVLRSHFQEVLRLLNEEDERAEAQSLPLHPANQSPTSPLQSRPRERVGLRTAPPPTFSKVDDASPDERQQLLMDVYFEVVRPRVVEKATVSTGRRASLTRTRPRSLPSMRGARSISRGPSLAPRPSSSRAGSSTGGFAADNAPTAAAPDGESDADVAVASDVGDEEAEDGNGVAASAAKGEESWVPLAAQMASHDDIWCTLVFRMICWLMLHDFDKLDVQLPKSELLGSRVPVYIT</sequence>
<evidence type="ECO:0008006" key="5">
    <source>
        <dbReference type="Google" id="ProtNLM"/>
    </source>
</evidence>
<organism evidence="3 4">
    <name type="scientific">Beauveria bassiana</name>
    <name type="common">White muscardine disease fungus</name>
    <name type="synonym">Tritirachium shiotae</name>
    <dbReference type="NCBI Taxonomy" id="176275"/>
    <lineage>
        <taxon>Eukaryota</taxon>
        <taxon>Fungi</taxon>
        <taxon>Dikarya</taxon>
        <taxon>Ascomycota</taxon>
        <taxon>Pezizomycotina</taxon>
        <taxon>Sordariomycetes</taxon>
        <taxon>Hypocreomycetidae</taxon>
        <taxon>Hypocreales</taxon>
        <taxon>Cordycipitaceae</taxon>
        <taxon>Beauveria</taxon>
    </lineage>
</organism>
<dbReference type="OMA" id="EKVMGGW"/>
<feature type="compositionally biased region" description="Polar residues" evidence="1">
    <location>
        <begin position="686"/>
        <end position="697"/>
    </location>
</feature>
<proteinExistence type="predicted"/>
<dbReference type="EMBL" id="MRVG01000007">
    <property type="protein sequence ID" value="PMB67333.1"/>
    <property type="molecule type" value="Genomic_DNA"/>
</dbReference>
<comment type="caution">
    <text evidence="3">The sequence shown here is derived from an EMBL/GenBank/DDBJ whole genome shotgun (WGS) entry which is preliminary data.</text>
</comment>
<evidence type="ECO:0000256" key="2">
    <source>
        <dbReference type="SAM" id="Phobius"/>
    </source>
</evidence>
<feature type="region of interest" description="Disordered" evidence="1">
    <location>
        <begin position="686"/>
        <end position="774"/>
    </location>
</feature>
<keyword evidence="2" id="KW-0812">Transmembrane</keyword>
<evidence type="ECO:0000313" key="3">
    <source>
        <dbReference type="EMBL" id="PMB67333.1"/>
    </source>
</evidence>
<keyword evidence="2" id="KW-1133">Transmembrane helix</keyword>
<protein>
    <recommendedName>
        <fullName evidence="5">Modin</fullName>
    </recommendedName>
</protein>
<feature type="compositionally biased region" description="Basic and acidic residues" evidence="1">
    <location>
        <begin position="218"/>
        <end position="230"/>
    </location>
</feature>
<feature type="compositionally biased region" description="Low complexity" evidence="1">
    <location>
        <begin position="713"/>
        <end position="758"/>
    </location>
</feature>
<dbReference type="AlphaFoldDB" id="A0A2N6NJ70"/>
<name>A0A2N6NJ70_BEABA</name>
<feature type="region of interest" description="Disordered" evidence="1">
    <location>
        <begin position="256"/>
        <end position="278"/>
    </location>
</feature>
<evidence type="ECO:0000313" key="4">
    <source>
        <dbReference type="Proteomes" id="UP000235728"/>
    </source>
</evidence>